<reference evidence="2 3" key="1">
    <citation type="journal article" date="2013" name="Genome Biol.">
        <title>Genome of Acanthamoeba castellanii highlights extensive lateral gene transfer and early evolution of tyrosine kinase signaling.</title>
        <authorList>
            <person name="Clarke M."/>
            <person name="Lohan A.J."/>
            <person name="Liu B."/>
            <person name="Lagkouvardos I."/>
            <person name="Roy S."/>
            <person name="Zafar N."/>
            <person name="Bertelli C."/>
            <person name="Schilde C."/>
            <person name="Kianianmomeni A."/>
            <person name="Burglin T.R."/>
            <person name="Frech C."/>
            <person name="Turcotte B."/>
            <person name="Kopec K.O."/>
            <person name="Synnott J.M."/>
            <person name="Choo C."/>
            <person name="Paponov I."/>
            <person name="Finkler A."/>
            <person name="Soon Heng Tan C."/>
            <person name="Hutchins A.P."/>
            <person name="Weinmeier T."/>
            <person name="Rattei T."/>
            <person name="Chu J.S."/>
            <person name="Gimenez G."/>
            <person name="Irimia M."/>
            <person name="Rigden D.J."/>
            <person name="Fitzpatrick D.A."/>
            <person name="Lorenzo-Morales J."/>
            <person name="Bateman A."/>
            <person name="Chiu C.H."/>
            <person name="Tang P."/>
            <person name="Hegemann P."/>
            <person name="Fromm H."/>
            <person name="Raoult D."/>
            <person name="Greub G."/>
            <person name="Miranda-Saavedra D."/>
            <person name="Chen N."/>
            <person name="Nash P."/>
            <person name="Ginger M.L."/>
            <person name="Horn M."/>
            <person name="Schaap P."/>
            <person name="Caler L."/>
            <person name="Loftus B."/>
        </authorList>
    </citation>
    <scope>NUCLEOTIDE SEQUENCE [LARGE SCALE GENOMIC DNA]</scope>
    <source>
        <strain evidence="2 3">Neff</strain>
    </source>
</reference>
<evidence type="ECO:0000256" key="1">
    <source>
        <dbReference type="SAM" id="SignalP"/>
    </source>
</evidence>
<keyword evidence="1" id="KW-0732">Signal</keyword>
<dbReference type="EMBL" id="KB007979">
    <property type="protein sequence ID" value="ELR16946.1"/>
    <property type="molecule type" value="Genomic_DNA"/>
</dbReference>
<accession>L8GXX8</accession>
<evidence type="ECO:0000313" key="2">
    <source>
        <dbReference type="EMBL" id="ELR16946.1"/>
    </source>
</evidence>
<sequence length="136" mass="13962">MKFLLAFAALALFVQLAAAGTRAHAAVPHRYLAGACNDAQDLGAFKSHWGTFQNSVDQCATGCLGGADCSSSCIQKAIGLTQACATCFGQGVACVATNCYWKCLNPASPGCAQCSIQHCEAPLLSCAGVPKSDIPM</sequence>
<dbReference type="GeneID" id="14917678"/>
<dbReference type="OMA" id="PVASHEH"/>
<protein>
    <submittedName>
        <fullName evidence="2">Uncharacterized protein</fullName>
    </submittedName>
</protein>
<gene>
    <name evidence="2" type="ORF">ACA1_127900</name>
</gene>
<dbReference type="RefSeq" id="XP_004338959.1">
    <property type="nucleotide sequence ID" value="XM_004338911.1"/>
</dbReference>
<name>L8GXX8_ACACF</name>
<feature type="chain" id="PRO_5003990721" evidence="1">
    <location>
        <begin position="20"/>
        <end position="136"/>
    </location>
</feature>
<organism evidence="2 3">
    <name type="scientific">Acanthamoeba castellanii (strain ATCC 30010 / Neff)</name>
    <dbReference type="NCBI Taxonomy" id="1257118"/>
    <lineage>
        <taxon>Eukaryota</taxon>
        <taxon>Amoebozoa</taxon>
        <taxon>Discosea</taxon>
        <taxon>Longamoebia</taxon>
        <taxon>Centramoebida</taxon>
        <taxon>Acanthamoebidae</taxon>
        <taxon>Acanthamoeba</taxon>
    </lineage>
</organism>
<evidence type="ECO:0000313" key="3">
    <source>
        <dbReference type="Proteomes" id="UP000011083"/>
    </source>
</evidence>
<dbReference type="Proteomes" id="UP000011083">
    <property type="component" value="Unassembled WGS sequence"/>
</dbReference>
<feature type="signal peptide" evidence="1">
    <location>
        <begin position="1"/>
        <end position="19"/>
    </location>
</feature>
<dbReference type="VEuPathDB" id="AmoebaDB:ACA1_127900"/>
<keyword evidence="3" id="KW-1185">Reference proteome</keyword>
<dbReference type="AlphaFoldDB" id="L8GXX8"/>
<dbReference type="KEGG" id="acan:ACA1_127900"/>
<proteinExistence type="predicted"/>